<name>A0A448ZRB8_9STRA</name>
<feature type="chain" id="PRO_5019424957" description="A20-type domain-containing protein" evidence="2">
    <location>
        <begin position="23"/>
        <end position="340"/>
    </location>
</feature>
<dbReference type="OrthoDB" id="49135at2759"/>
<feature type="compositionally biased region" description="Basic and acidic residues" evidence="1">
    <location>
        <begin position="294"/>
        <end position="306"/>
    </location>
</feature>
<dbReference type="InterPro" id="IPR010710">
    <property type="entry name" value="DUF1289"/>
</dbReference>
<dbReference type="PANTHER" id="PTHR35175">
    <property type="entry name" value="DUF1289 DOMAIN-CONTAINING PROTEIN"/>
    <property type="match status" value="1"/>
</dbReference>
<sequence>MPVTLFGFVLLEILVVVVLVTAGESLALSASSPPPQNPRLIPCLEFDGTPPVPSQPSTADGADCPLFDPGFCGGRVCRKCYRDDYEIGAWERLSSLERGFALEDAADRARQAAGSEPRADSAPAVELERMAAAWMSLAGRETTAKPEPAPAVPKGSRDGACDVGAGDVLGRQTPSISLTSPVGISAAKGSHQGGNILATADSGSTRVALPTKKAVAGNESPSGGNPTTEAAPEPSGGEGVLTAMPHGLPPPTPCTRICRYNRDCYGGKVCIGCFRETHEIASWSGMSPAEKKCSLEDAADRSRDLSGRPGASPPRYGGGIAEDELRRQAVLWGALDETSL</sequence>
<dbReference type="Pfam" id="PF06945">
    <property type="entry name" value="DUF1289"/>
    <property type="match status" value="1"/>
</dbReference>
<keyword evidence="2" id="KW-0732">Signal</keyword>
<evidence type="ECO:0000313" key="3">
    <source>
        <dbReference type="EMBL" id="VEU44544.1"/>
    </source>
</evidence>
<feature type="compositionally biased region" description="Polar residues" evidence="1">
    <location>
        <begin position="219"/>
        <end position="228"/>
    </location>
</feature>
<gene>
    <name evidence="3" type="ORF">PSNMU_V1.4_AUG-EV-PASAV3_0115610</name>
</gene>
<protein>
    <recommendedName>
        <fullName evidence="5">A20-type domain-containing protein</fullName>
    </recommendedName>
</protein>
<accession>A0A448ZRB8</accession>
<proteinExistence type="predicted"/>
<reference evidence="3 4" key="1">
    <citation type="submission" date="2019-01" db="EMBL/GenBank/DDBJ databases">
        <authorList>
            <person name="Ferrante I. M."/>
        </authorList>
    </citation>
    <scope>NUCLEOTIDE SEQUENCE [LARGE SCALE GENOMIC DNA]</scope>
    <source>
        <strain evidence="3 4">B856</strain>
    </source>
</reference>
<dbReference type="EMBL" id="CAACVS010000648">
    <property type="protein sequence ID" value="VEU44544.1"/>
    <property type="molecule type" value="Genomic_DNA"/>
</dbReference>
<dbReference type="AlphaFoldDB" id="A0A448ZRB8"/>
<evidence type="ECO:0000313" key="4">
    <source>
        <dbReference type="Proteomes" id="UP000291116"/>
    </source>
</evidence>
<organism evidence="3 4">
    <name type="scientific">Pseudo-nitzschia multistriata</name>
    <dbReference type="NCBI Taxonomy" id="183589"/>
    <lineage>
        <taxon>Eukaryota</taxon>
        <taxon>Sar</taxon>
        <taxon>Stramenopiles</taxon>
        <taxon>Ochrophyta</taxon>
        <taxon>Bacillariophyta</taxon>
        <taxon>Bacillariophyceae</taxon>
        <taxon>Bacillariophycidae</taxon>
        <taxon>Bacillariales</taxon>
        <taxon>Bacillariaceae</taxon>
        <taxon>Pseudo-nitzschia</taxon>
    </lineage>
</organism>
<feature type="region of interest" description="Disordered" evidence="1">
    <location>
        <begin position="214"/>
        <end position="244"/>
    </location>
</feature>
<evidence type="ECO:0000256" key="1">
    <source>
        <dbReference type="SAM" id="MobiDB-lite"/>
    </source>
</evidence>
<dbReference type="Proteomes" id="UP000291116">
    <property type="component" value="Unassembled WGS sequence"/>
</dbReference>
<dbReference type="PANTHER" id="PTHR35175:SF2">
    <property type="entry name" value="DUF1289 DOMAIN-CONTAINING PROTEIN"/>
    <property type="match status" value="1"/>
</dbReference>
<feature type="signal peptide" evidence="2">
    <location>
        <begin position="1"/>
        <end position="22"/>
    </location>
</feature>
<evidence type="ECO:0008006" key="5">
    <source>
        <dbReference type="Google" id="ProtNLM"/>
    </source>
</evidence>
<evidence type="ECO:0000256" key="2">
    <source>
        <dbReference type="SAM" id="SignalP"/>
    </source>
</evidence>
<keyword evidence="4" id="KW-1185">Reference proteome</keyword>
<feature type="region of interest" description="Disordered" evidence="1">
    <location>
        <begin position="294"/>
        <end position="321"/>
    </location>
</feature>